<dbReference type="PANTHER" id="PTHR35043">
    <property type="entry name" value="TRANSCRIPTION FACTOR DOMAIN-CONTAINING PROTEIN"/>
    <property type="match status" value="1"/>
</dbReference>
<dbReference type="OrthoDB" id="9451547at2759"/>
<feature type="transmembrane region" description="Helical" evidence="2">
    <location>
        <begin position="378"/>
        <end position="400"/>
    </location>
</feature>
<dbReference type="AlphaFoldDB" id="A0A409X3X9"/>
<feature type="transmembrane region" description="Helical" evidence="2">
    <location>
        <begin position="299"/>
        <end position="319"/>
    </location>
</feature>
<evidence type="ECO:0000256" key="2">
    <source>
        <dbReference type="SAM" id="Phobius"/>
    </source>
</evidence>
<dbReference type="InParanoid" id="A0A409X3X9"/>
<dbReference type="PANTHER" id="PTHR35043:SF7">
    <property type="entry name" value="TRANSCRIPTION FACTOR DOMAIN-CONTAINING PROTEIN"/>
    <property type="match status" value="1"/>
</dbReference>
<protein>
    <submittedName>
        <fullName evidence="3">Uncharacterized protein</fullName>
    </submittedName>
</protein>
<keyword evidence="2" id="KW-0472">Membrane</keyword>
<keyword evidence="2" id="KW-1133">Transmembrane helix</keyword>
<comment type="caution">
    <text evidence="3">The sequence shown here is derived from an EMBL/GenBank/DDBJ whole genome shotgun (WGS) entry which is preliminary data.</text>
</comment>
<keyword evidence="2" id="KW-0812">Transmembrane</keyword>
<proteinExistence type="predicted"/>
<feature type="transmembrane region" description="Helical" evidence="2">
    <location>
        <begin position="331"/>
        <end position="358"/>
    </location>
</feature>
<dbReference type="EMBL" id="NHYD01002709">
    <property type="protein sequence ID" value="PPQ85462.1"/>
    <property type="molecule type" value="Genomic_DNA"/>
</dbReference>
<accession>A0A409X3X9</accession>
<keyword evidence="4" id="KW-1185">Reference proteome</keyword>
<reference evidence="3 4" key="1">
    <citation type="journal article" date="2018" name="Evol. Lett.">
        <title>Horizontal gene cluster transfer increased hallucinogenic mushroom diversity.</title>
        <authorList>
            <person name="Reynolds H.T."/>
            <person name="Vijayakumar V."/>
            <person name="Gluck-Thaler E."/>
            <person name="Korotkin H.B."/>
            <person name="Matheny P.B."/>
            <person name="Slot J.C."/>
        </authorList>
    </citation>
    <scope>NUCLEOTIDE SEQUENCE [LARGE SCALE GENOMIC DNA]</scope>
    <source>
        <strain evidence="3 4">2631</strain>
    </source>
</reference>
<dbReference type="Proteomes" id="UP000283269">
    <property type="component" value="Unassembled WGS sequence"/>
</dbReference>
<gene>
    <name evidence="3" type="ORF">CVT25_006674</name>
</gene>
<evidence type="ECO:0000313" key="3">
    <source>
        <dbReference type="EMBL" id="PPQ85462.1"/>
    </source>
</evidence>
<evidence type="ECO:0000256" key="1">
    <source>
        <dbReference type="SAM" id="MobiDB-lite"/>
    </source>
</evidence>
<organism evidence="3 4">
    <name type="scientific">Psilocybe cyanescens</name>
    <dbReference type="NCBI Taxonomy" id="93625"/>
    <lineage>
        <taxon>Eukaryota</taxon>
        <taxon>Fungi</taxon>
        <taxon>Dikarya</taxon>
        <taxon>Basidiomycota</taxon>
        <taxon>Agaricomycotina</taxon>
        <taxon>Agaricomycetes</taxon>
        <taxon>Agaricomycetidae</taxon>
        <taxon>Agaricales</taxon>
        <taxon>Agaricineae</taxon>
        <taxon>Strophariaceae</taxon>
        <taxon>Psilocybe</taxon>
    </lineage>
</organism>
<feature type="region of interest" description="Disordered" evidence="1">
    <location>
        <begin position="217"/>
        <end position="255"/>
    </location>
</feature>
<name>A0A409X3X9_PSICY</name>
<sequence length="428" mass="48130">MVEFLLCDGARDIEVLTDDLLKGLLEQGKIIVPSISEKHIQALGKGDGLSKIIVVGQTSWFIAECISRALQELVFMGPEVLTLAFATLNGFMYLLWWNKPLDASYHILVRILNDPTSVTILHQSSEYTQSSIDSIRPSVEEHERDFNEPAPNAEPLYPTVADIQSDFAKFGGICDRPVNSVYIPEPFSMHYLEEPSTKAPSIQENLSLRFEGQSKTYYPSTPLSSHPPIQLTGYSTMSDGRDSDARQAPQHSSNVQADLDTRVRRRRLGQMRGTNYQVESNSLRVPTFYVTASREGTTLIYTVVIFCIGLIFSAIHCAEWTFECLSHAEKILWRVCAVVIAPFPALVILIFILTVGFIKRVWSYSSRLREAILGAAKGGVFVWNIFIVCLPLYLLARIVLLIKALVSLRNFPEGAFVEVEWTRFLPYI</sequence>
<evidence type="ECO:0000313" key="4">
    <source>
        <dbReference type="Proteomes" id="UP000283269"/>
    </source>
</evidence>